<dbReference type="OrthoDB" id="6583586at2759"/>
<accession>A0A6H5HSU8</accession>
<keyword evidence="2" id="KW-1185">Reference proteome</keyword>
<reference evidence="1 2" key="1">
    <citation type="submission" date="2020-02" db="EMBL/GenBank/DDBJ databases">
        <authorList>
            <person name="Ferguson B K."/>
        </authorList>
    </citation>
    <scope>NUCLEOTIDE SEQUENCE [LARGE SCALE GENOMIC DNA]</scope>
</reference>
<evidence type="ECO:0000313" key="2">
    <source>
        <dbReference type="Proteomes" id="UP000479000"/>
    </source>
</evidence>
<dbReference type="EMBL" id="CADCXU010032176">
    <property type="protein sequence ID" value="CAB0018007.1"/>
    <property type="molecule type" value="Genomic_DNA"/>
</dbReference>
<dbReference type="AlphaFoldDB" id="A0A6H5HSU8"/>
<name>A0A6H5HSU8_9HEMI</name>
<gene>
    <name evidence="1" type="ORF">NTEN_LOCUS21916</name>
</gene>
<dbReference type="Proteomes" id="UP000479000">
    <property type="component" value="Unassembled WGS sequence"/>
</dbReference>
<evidence type="ECO:0000313" key="1">
    <source>
        <dbReference type="EMBL" id="CAB0018007.1"/>
    </source>
</evidence>
<protein>
    <submittedName>
        <fullName evidence="1">Uncharacterized protein</fullName>
    </submittedName>
</protein>
<proteinExistence type="predicted"/>
<organism evidence="1 2">
    <name type="scientific">Nesidiocoris tenuis</name>
    <dbReference type="NCBI Taxonomy" id="355587"/>
    <lineage>
        <taxon>Eukaryota</taxon>
        <taxon>Metazoa</taxon>
        <taxon>Ecdysozoa</taxon>
        <taxon>Arthropoda</taxon>
        <taxon>Hexapoda</taxon>
        <taxon>Insecta</taxon>
        <taxon>Pterygota</taxon>
        <taxon>Neoptera</taxon>
        <taxon>Paraneoptera</taxon>
        <taxon>Hemiptera</taxon>
        <taxon>Heteroptera</taxon>
        <taxon>Panheteroptera</taxon>
        <taxon>Cimicomorpha</taxon>
        <taxon>Miridae</taxon>
        <taxon>Dicyphina</taxon>
        <taxon>Nesidiocoris</taxon>
    </lineage>
</organism>
<sequence>MKNSILNWDGFVALVNGSIVIVLKSRIGTELQKKLFPIHIYSESLPEQVSVCPYFRKHCFPTTNYCYQWRGLIGQPGQAVLCQSLLKNQHTMSMVTSASLDIGWINFVNEPGLSQLNHQGIVTFGILGCGGFDEASLKDSVNAKKPVVLK</sequence>